<dbReference type="GO" id="GO:0044715">
    <property type="term" value="F:8-oxo-dGDP phosphatase activity"/>
    <property type="evidence" value="ECO:0007669"/>
    <property type="project" value="TreeGrafter"/>
</dbReference>
<dbReference type="RefSeq" id="XP_033588286.1">
    <property type="nucleotide sequence ID" value="XM_033736104.1"/>
</dbReference>
<gene>
    <name evidence="2" type="ORF">BDY17DRAFT_317469</name>
</gene>
<reference evidence="2" key="1">
    <citation type="journal article" date="2020" name="Stud. Mycol.">
        <title>101 Dothideomycetes genomes: a test case for predicting lifestyles and emergence of pathogens.</title>
        <authorList>
            <person name="Haridas S."/>
            <person name="Albert R."/>
            <person name="Binder M."/>
            <person name="Bloem J."/>
            <person name="Labutti K."/>
            <person name="Salamov A."/>
            <person name="Andreopoulos B."/>
            <person name="Baker S."/>
            <person name="Barry K."/>
            <person name="Bills G."/>
            <person name="Bluhm B."/>
            <person name="Cannon C."/>
            <person name="Castanera R."/>
            <person name="Culley D."/>
            <person name="Daum C."/>
            <person name="Ezra D."/>
            <person name="Gonzalez J."/>
            <person name="Henrissat B."/>
            <person name="Kuo A."/>
            <person name="Liang C."/>
            <person name="Lipzen A."/>
            <person name="Lutzoni F."/>
            <person name="Magnuson J."/>
            <person name="Mondo S."/>
            <person name="Nolan M."/>
            <person name="Ohm R."/>
            <person name="Pangilinan J."/>
            <person name="Park H.-J."/>
            <person name="Ramirez L."/>
            <person name="Alfaro M."/>
            <person name="Sun H."/>
            <person name="Tritt A."/>
            <person name="Yoshinaga Y."/>
            <person name="Zwiers L.-H."/>
            <person name="Turgeon B."/>
            <person name="Goodwin S."/>
            <person name="Spatafora J."/>
            <person name="Crous P."/>
            <person name="Grigoriev I."/>
        </authorList>
    </citation>
    <scope>NUCLEOTIDE SEQUENCE</scope>
    <source>
        <strain evidence="2">CBS 113389</strain>
    </source>
</reference>
<protein>
    <submittedName>
        <fullName evidence="2">NUDIX hydrolase domain-like protein</fullName>
    </submittedName>
</protein>
<dbReference type="InterPro" id="IPR015797">
    <property type="entry name" value="NUDIX_hydrolase-like_dom_sf"/>
</dbReference>
<dbReference type="SUPFAM" id="SSF55811">
    <property type="entry name" value="Nudix"/>
    <property type="match status" value="1"/>
</dbReference>
<dbReference type="CDD" id="cd03676">
    <property type="entry name" value="NUDIX_Tnr3_like"/>
    <property type="match status" value="1"/>
</dbReference>
<dbReference type="OrthoDB" id="10261522at2759"/>
<dbReference type="Gene3D" id="3.90.79.10">
    <property type="entry name" value="Nucleoside Triphosphate Pyrophosphohydrolase"/>
    <property type="match status" value="1"/>
</dbReference>
<dbReference type="PROSITE" id="PS51462">
    <property type="entry name" value="NUDIX"/>
    <property type="match status" value="1"/>
</dbReference>
<keyword evidence="2" id="KW-0378">Hydrolase</keyword>
<evidence type="ECO:0000313" key="3">
    <source>
        <dbReference type="Proteomes" id="UP000799767"/>
    </source>
</evidence>
<evidence type="ECO:0000313" key="2">
    <source>
        <dbReference type="EMBL" id="KAF2481716.1"/>
    </source>
</evidence>
<proteinExistence type="predicted"/>
<accession>A0A6A6PPI6</accession>
<dbReference type="FunFam" id="3.90.79.10:FF:000019">
    <property type="entry name" value="Thiamin pyrophosphokinase, putative"/>
    <property type="match status" value="1"/>
</dbReference>
<name>A0A6A6PPI6_9PEZI</name>
<dbReference type="Pfam" id="PF00293">
    <property type="entry name" value="NUDIX"/>
    <property type="match status" value="1"/>
</dbReference>
<organism evidence="2 3">
    <name type="scientific">Neohortaea acidophila</name>
    <dbReference type="NCBI Taxonomy" id="245834"/>
    <lineage>
        <taxon>Eukaryota</taxon>
        <taxon>Fungi</taxon>
        <taxon>Dikarya</taxon>
        <taxon>Ascomycota</taxon>
        <taxon>Pezizomycotina</taxon>
        <taxon>Dothideomycetes</taxon>
        <taxon>Dothideomycetidae</taxon>
        <taxon>Mycosphaerellales</taxon>
        <taxon>Teratosphaeriaceae</taxon>
        <taxon>Neohortaea</taxon>
    </lineage>
</organism>
<keyword evidence="3" id="KW-1185">Reference proteome</keyword>
<dbReference type="PANTHER" id="PTHR13622:SF8">
    <property type="entry name" value="THIAMIN PYROPHOSPHOKINASE 1"/>
    <property type="match status" value="1"/>
</dbReference>
<dbReference type="Proteomes" id="UP000799767">
    <property type="component" value="Unassembled WGS sequence"/>
</dbReference>
<dbReference type="InterPro" id="IPR000086">
    <property type="entry name" value="NUDIX_hydrolase_dom"/>
</dbReference>
<dbReference type="AlphaFoldDB" id="A0A6A6PPI6"/>
<dbReference type="EMBL" id="MU001637">
    <property type="protein sequence ID" value="KAF2481716.1"/>
    <property type="molecule type" value="Genomic_DNA"/>
</dbReference>
<sequence>MSPDRSKTSQPTTYLHLVQKCDNNPYYELHLPADSRPHGYLLPSTVAAIPWPPAFHVDHDSRPRRVTVLDSSAGTATAQTVNAAFADVVTRCIDGDLFHVLDGKHSEPFAVLGANYPVYIERFASSLFGITACGACLVAYVKDGDSGLKIWIAKRAAHLYSYPGCLDITVAGGVKAGVSPLETVVQEAMEEASLEEGVMRAGVRACGVVTCMGITGDDWAGEKGLVMPELLYLYEMEVGGDVVPRPHDEEVEGFRCLRVEEVREALLKGAFKPDAACVLVAFFIRHGIITAENERDYVAILEHLHRKLPFPVKPESHAR</sequence>
<feature type="domain" description="Nudix hydrolase" evidence="1">
    <location>
        <begin position="128"/>
        <end position="281"/>
    </location>
</feature>
<evidence type="ECO:0000259" key="1">
    <source>
        <dbReference type="PROSITE" id="PS51462"/>
    </source>
</evidence>
<dbReference type="PANTHER" id="PTHR13622">
    <property type="entry name" value="THIAMIN PYROPHOSPHOKINASE"/>
    <property type="match status" value="1"/>
</dbReference>
<dbReference type="GeneID" id="54477106"/>